<protein>
    <recommendedName>
        <fullName evidence="1">DUF6922 domain-containing protein</fullName>
    </recommendedName>
</protein>
<reference evidence="2 3" key="1">
    <citation type="journal article" date="2015" name="Nature">
        <title>rRNA introns, odd ribosomes, and small enigmatic genomes across a large radiation of phyla.</title>
        <authorList>
            <person name="Brown C.T."/>
            <person name="Hug L.A."/>
            <person name="Thomas B.C."/>
            <person name="Sharon I."/>
            <person name="Castelle C.J."/>
            <person name="Singh A."/>
            <person name="Wilkins M.J."/>
            <person name="Williams K.H."/>
            <person name="Banfield J.F."/>
        </authorList>
    </citation>
    <scope>NUCLEOTIDE SEQUENCE [LARGE SCALE GENOMIC DNA]</scope>
</reference>
<gene>
    <name evidence="2" type="ORF">UW53_C0030G0004</name>
</gene>
<feature type="domain" description="DUF6922" evidence="1">
    <location>
        <begin position="7"/>
        <end position="55"/>
    </location>
</feature>
<proteinExistence type="predicted"/>
<dbReference type="EMBL" id="LCIR01000030">
    <property type="protein sequence ID" value="KKT58932.1"/>
    <property type="molecule type" value="Genomic_DNA"/>
</dbReference>
<organism evidence="2 3">
    <name type="scientific">Candidatus Giovannonibacteria bacterium GW2011_GWA1_44_25</name>
    <dbReference type="NCBI Taxonomy" id="1618645"/>
    <lineage>
        <taxon>Bacteria</taxon>
        <taxon>Candidatus Giovannoniibacteriota</taxon>
    </lineage>
</organism>
<comment type="caution">
    <text evidence="2">The sequence shown here is derived from an EMBL/GenBank/DDBJ whole genome shotgun (WGS) entry which is preliminary data.</text>
</comment>
<accession>A0A0G1KRF8</accession>
<dbReference type="Proteomes" id="UP000034087">
    <property type="component" value="Unassembled WGS sequence"/>
</dbReference>
<dbReference type="Pfam" id="PF21956">
    <property type="entry name" value="DUF6922"/>
    <property type="match status" value="1"/>
</dbReference>
<dbReference type="AlphaFoldDB" id="A0A0G1KRF8"/>
<evidence type="ECO:0000313" key="2">
    <source>
        <dbReference type="EMBL" id="KKT58932.1"/>
    </source>
</evidence>
<name>A0A0G1KRF8_9BACT</name>
<evidence type="ECO:0000259" key="1">
    <source>
        <dbReference type="Pfam" id="PF21956"/>
    </source>
</evidence>
<evidence type="ECO:0000313" key="3">
    <source>
        <dbReference type="Proteomes" id="UP000034087"/>
    </source>
</evidence>
<dbReference type="InterPro" id="IPR053830">
    <property type="entry name" value="DUF6922"/>
</dbReference>
<sequence length="77" mass="9487">MIPSNIKRYFWEVDTEKLNPKKRPEYIISRLLEYGRPDAIRWAWRSFSKKEWGKALKLREVSRKSKNFWLPFLSNKQ</sequence>